<evidence type="ECO:0000256" key="1">
    <source>
        <dbReference type="ARBA" id="ARBA00004141"/>
    </source>
</evidence>
<evidence type="ECO:0000256" key="5">
    <source>
        <dbReference type="ARBA" id="ARBA00023136"/>
    </source>
</evidence>
<proteinExistence type="inferred from homology"/>
<gene>
    <name evidence="9" type="primary">LOC103500596</name>
</gene>
<dbReference type="Proteomes" id="UP001652600">
    <property type="component" value="Chromosome 1"/>
</dbReference>
<sequence>MDHQNSAAMQSLNTELQQRHQQEQEEEEEEEEAISKSTKKGGLLTMPFIIVNESLEKVGSYGLMPNMILYLMKDYNLGFAKGNNILFFWSAAINFMPLLGAFLADSYLGRFLTIGFGSIATFLGMLLLWLTAMVPSTKPPACDQLHPETCRSPTAAQMAFLAVALSLMSIGAGGVRPCTLAFGADQIDRRDNPNNKRMLERFFGWYYASASFSVLIALTGIVYIQDHVGWKVGFGVPAGLMLFATVLFFAASSIYVKQKATKSLFSSFAQVAVAAFKNRKFPLPASPASTKWFYHKDSIFTQPSDKLRFLNKACVVKNPEQDIAGDGTAANPWSLCTVEQVEELKTLIKVIPIWSTGVMMSINVSQSSFPLLQAKSMDRHISSTFQIPAGSFGTFVIITIVIWVILYDRAILPLASKIRGKPVHFGVKSRMGAGLICSAMSMALSAIVENVRRRKAIAQGIVDDLDAVVDMSALWLIPQHCLNGLAEALNAIGQTEFYYSEFPKTMSSVASSLFGLGMAVANLLASAIMSTVDNVTSKGGKESWVSKNINKGHFEKYYWLLAILSVINVLYYVVCSWAYGPSVDQRRTAMDDGKISSNEDELSMLDARVKEEEGELHKVKGLEA</sequence>
<dbReference type="InterPro" id="IPR036259">
    <property type="entry name" value="MFS_trans_sf"/>
</dbReference>
<evidence type="ECO:0000256" key="3">
    <source>
        <dbReference type="ARBA" id="ARBA00022692"/>
    </source>
</evidence>
<feature type="compositionally biased region" description="Polar residues" evidence="6">
    <location>
        <begin position="1"/>
        <end position="14"/>
    </location>
</feature>
<evidence type="ECO:0000256" key="4">
    <source>
        <dbReference type="ARBA" id="ARBA00022989"/>
    </source>
</evidence>
<evidence type="ECO:0000256" key="6">
    <source>
        <dbReference type="SAM" id="MobiDB-lite"/>
    </source>
</evidence>
<organism evidence="8 9">
    <name type="scientific">Cucumis melo</name>
    <name type="common">Muskmelon</name>
    <dbReference type="NCBI Taxonomy" id="3656"/>
    <lineage>
        <taxon>Eukaryota</taxon>
        <taxon>Viridiplantae</taxon>
        <taxon>Streptophyta</taxon>
        <taxon>Embryophyta</taxon>
        <taxon>Tracheophyta</taxon>
        <taxon>Spermatophyta</taxon>
        <taxon>Magnoliopsida</taxon>
        <taxon>eudicotyledons</taxon>
        <taxon>Gunneridae</taxon>
        <taxon>Pentapetalae</taxon>
        <taxon>rosids</taxon>
        <taxon>fabids</taxon>
        <taxon>Cucurbitales</taxon>
        <taxon>Cucurbitaceae</taxon>
        <taxon>Benincaseae</taxon>
        <taxon>Cucumis</taxon>
    </lineage>
</organism>
<evidence type="ECO:0000256" key="7">
    <source>
        <dbReference type="SAM" id="Phobius"/>
    </source>
</evidence>
<dbReference type="Pfam" id="PF00854">
    <property type="entry name" value="PTR2"/>
    <property type="match status" value="1"/>
</dbReference>
<dbReference type="SUPFAM" id="SSF103473">
    <property type="entry name" value="MFS general substrate transporter"/>
    <property type="match status" value="1"/>
</dbReference>
<feature type="transmembrane region" description="Helical" evidence="7">
    <location>
        <begin position="158"/>
        <end position="182"/>
    </location>
</feature>
<dbReference type="GeneID" id="103500596"/>
<feature type="transmembrane region" description="Helical" evidence="7">
    <location>
        <begin position="513"/>
        <end position="532"/>
    </location>
</feature>
<name>A0ABM3LAY9_CUCME</name>
<feature type="transmembrane region" description="Helical" evidence="7">
    <location>
        <begin position="236"/>
        <end position="256"/>
    </location>
</feature>
<comment type="similarity">
    <text evidence="2">Belongs to the major facilitator superfamily. Proton-dependent oligopeptide transporter (POT/PTR) (TC 2.A.17) family.</text>
</comment>
<dbReference type="CDD" id="cd17416">
    <property type="entry name" value="MFS_NPF1_2"/>
    <property type="match status" value="1"/>
</dbReference>
<evidence type="ECO:0000313" key="8">
    <source>
        <dbReference type="Proteomes" id="UP001652600"/>
    </source>
</evidence>
<dbReference type="PANTHER" id="PTHR11654">
    <property type="entry name" value="OLIGOPEPTIDE TRANSPORTER-RELATED"/>
    <property type="match status" value="1"/>
</dbReference>
<keyword evidence="5 7" id="KW-0472">Membrane</keyword>
<feature type="transmembrane region" description="Helical" evidence="7">
    <location>
        <begin position="85"/>
        <end position="104"/>
    </location>
</feature>
<dbReference type="Gene3D" id="1.20.1250.20">
    <property type="entry name" value="MFS general substrate transporter like domains"/>
    <property type="match status" value="1"/>
</dbReference>
<dbReference type="InterPro" id="IPR000109">
    <property type="entry name" value="POT_fam"/>
</dbReference>
<evidence type="ECO:0000313" key="9">
    <source>
        <dbReference type="RefSeq" id="XP_050947206.1"/>
    </source>
</evidence>
<feature type="transmembrane region" description="Helical" evidence="7">
    <location>
        <begin position="557"/>
        <end position="580"/>
    </location>
</feature>
<keyword evidence="4 7" id="KW-1133">Transmembrane helix</keyword>
<feature type="region of interest" description="Disordered" evidence="6">
    <location>
        <begin position="1"/>
        <end position="38"/>
    </location>
</feature>
<evidence type="ECO:0000256" key="2">
    <source>
        <dbReference type="ARBA" id="ARBA00005982"/>
    </source>
</evidence>
<reference evidence="8" key="1">
    <citation type="submission" date="2025-05" db="UniProtKB">
        <authorList>
            <consortium name="RefSeq"/>
        </authorList>
    </citation>
    <scope>NUCLEOTIDE SEQUENCE [LARGE SCALE GENOMIC DNA]</scope>
</reference>
<accession>A0ABM3LAY9</accession>
<keyword evidence="8" id="KW-1185">Reference proteome</keyword>
<reference evidence="9" key="2">
    <citation type="submission" date="2025-08" db="UniProtKB">
        <authorList>
            <consortium name="RefSeq"/>
        </authorList>
    </citation>
    <scope>IDENTIFICATION</scope>
    <source>
        <tissue evidence="9">Stem</tissue>
    </source>
</reference>
<comment type="subcellular location">
    <subcellularLocation>
        <location evidence="1">Membrane</location>
        <topology evidence="1">Multi-pass membrane protein</topology>
    </subcellularLocation>
</comment>
<dbReference type="RefSeq" id="XP_050947206.1">
    <property type="nucleotide sequence ID" value="XM_051091249.1"/>
</dbReference>
<protein>
    <submittedName>
        <fullName evidence="9">Protein NRT1/ PTR FAMILY 1.2-like</fullName>
    </submittedName>
</protein>
<keyword evidence="3 7" id="KW-0812">Transmembrane</keyword>
<feature type="transmembrane region" description="Helical" evidence="7">
    <location>
        <begin position="385"/>
        <end position="407"/>
    </location>
</feature>
<feature type="transmembrane region" description="Helical" evidence="7">
    <location>
        <begin position="203"/>
        <end position="224"/>
    </location>
</feature>
<feature type="transmembrane region" description="Helical" evidence="7">
    <location>
        <begin position="427"/>
        <end position="448"/>
    </location>
</feature>
<feature type="transmembrane region" description="Helical" evidence="7">
    <location>
        <begin position="111"/>
        <end position="130"/>
    </location>
</feature>